<evidence type="ECO:0000313" key="2">
    <source>
        <dbReference type="EMBL" id="EKB17872.1"/>
    </source>
</evidence>
<proteinExistence type="predicted"/>
<dbReference type="EMBL" id="AGWU01000024">
    <property type="protein sequence ID" value="EKB17872.1"/>
    <property type="molecule type" value="Genomic_DNA"/>
</dbReference>
<comment type="caution">
    <text evidence="2">The sequence shown here is derived from an EMBL/GenBank/DDBJ whole genome shotgun (WGS) entry which is preliminary data.</text>
</comment>
<keyword evidence="1" id="KW-0472">Membrane</keyword>
<protein>
    <submittedName>
        <fullName evidence="2">Uncharacterized protein</fullName>
    </submittedName>
</protein>
<name>K1IPT1_AERVE</name>
<dbReference type="AlphaFoldDB" id="K1IPT1"/>
<feature type="transmembrane region" description="Helical" evidence="1">
    <location>
        <begin position="55"/>
        <end position="74"/>
    </location>
</feature>
<gene>
    <name evidence="2" type="ORF">HMPREF1168_04099</name>
</gene>
<evidence type="ECO:0000313" key="3">
    <source>
        <dbReference type="Proteomes" id="UP000006087"/>
    </source>
</evidence>
<reference evidence="2 3" key="1">
    <citation type="submission" date="2012-06" db="EMBL/GenBank/DDBJ databases">
        <title>The Genome Sequence of Aeromonas veronii AMC34.</title>
        <authorList>
            <consortium name="The Broad Institute Genome Sequencing Platform"/>
            <person name="Earl A."/>
            <person name="Ward D."/>
            <person name="Feldgarden M."/>
            <person name="Gevers D."/>
            <person name="Graf J."/>
            <person name="Tomasi A."/>
            <person name="Horneman A."/>
            <person name="Walker B."/>
            <person name="Young S.K."/>
            <person name="Zeng Q."/>
            <person name="Gargeya S."/>
            <person name="Fitzgerald M."/>
            <person name="Haas B."/>
            <person name="Abouelleil A."/>
            <person name="Alvarado L."/>
            <person name="Arachchi H.M."/>
            <person name="Berlin A.M."/>
            <person name="Chapman S.B."/>
            <person name="Goldberg J."/>
            <person name="Griggs A."/>
            <person name="Gujja S."/>
            <person name="Hansen M."/>
            <person name="Howarth C."/>
            <person name="Imamovic A."/>
            <person name="Larimer J."/>
            <person name="McCowan C."/>
            <person name="Montmayeur A."/>
            <person name="Murphy C."/>
            <person name="Neiman D."/>
            <person name="Pearson M."/>
            <person name="Priest M."/>
            <person name="Roberts A."/>
            <person name="Saif S."/>
            <person name="Shea T."/>
            <person name="Sisk P."/>
            <person name="Sykes S."/>
            <person name="Wortman J."/>
            <person name="Nusbaum C."/>
            <person name="Birren B."/>
        </authorList>
    </citation>
    <scope>NUCLEOTIDE SEQUENCE [LARGE SCALE GENOMIC DNA]</scope>
    <source>
        <strain evidence="2 3">AMC34</strain>
    </source>
</reference>
<evidence type="ECO:0000256" key="1">
    <source>
        <dbReference type="SAM" id="Phobius"/>
    </source>
</evidence>
<dbReference type="HOGENOM" id="CLU_2462240_0_0_6"/>
<keyword evidence="1" id="KW-1133">Transmembrane helix</keyword>
<dbReference type="Proteomes" id="UP000006087">
    <property type="component" value="Unassembled WGS sequence"/>
</dbReference>
<sequence>MEAVTASLLATGTVTETMTTTAAGTITHTVVRKLVVDVSRKEGFALMSKFLAPTAINPVLLSVGLVLGVGYLVYRLHSTPRERVVYDA</sequence>
<accession>K1IPT1</accession>
<organism evidence="2 3">
    <name type="scientific">Aeromonas veronii AMC34</name>
    <dbReference type="NCBI Taxonomy" id="1073383"/>
    <lineage>
        <taxon>Bacteria</taxon>
        <taxon>Pseudomonadati</taxon>
        <taxon>Pseudomonadota</taxon>
        <taxon>Gammaproteobacteria</taxon>
        <taxon>Aeromonadales</taxon>
        <taxon>Aeromonadaceae</taxon>
        <taxon>Aeromonas</taxon>
    </lineage>
</organism>
<keyword evidence="1" id="KW-0812">Transmembrane</keyword>
<dbReference type="RefSeq" id="WP_005348324.1">
    <property type="nucleotide sequence ID" value="NZ_JH823256.1"/>
</dbReference>